<organism evidence="3 4">
    <name type="scientific">Paramesorhizobium deserti</name>
    <dbReference type="NCBI Taxonomy" id="1494590"/>
    <lineage>
        <taxon>Bacteria</taxon>
        <taxon>Pseudomonadati</taxon>
        <taxon>Pseudomonadota</taxon>
        <taxon>Alphaproteobacteria</taxon>
        <taxon>Hyphomicrobiales</taxon>
        <taxon>Phyllobacteriaceae</taxon>
        <taxon>Paramesorhizobium</taxon>
    </lineage>
</organism>
<dbReference type="OrthoDB" id="8099403at2"/>
<comment type="caution">
    <text evidence="3">The sequence shown here is derived from an EMBL/GenBank/DDBJ whole genome shotgun (WGS) entry which is preliminary data.</text>
</comment>
<reference evidence="3 4" key="1">
    <citation type="submission" date="2015-11" db="EMBL/GenBank/DDBJ databases">
        <title>Draft genome sequence of Paramesorhizobium deserti A-3-E, a strain highly resistant to diverse beta-lactam antibiotics.</title>
        <authorList>
            <person name="Lv R."/>
            <person name="Yang X."/>
            <person name="Fang N."/>
            <person name="Guo J."/>
            <person name="Luo X."/>
            <person name="Peng F."/>
            <person name="Yang R."/>
            <person name="Cui Y."/>
            <person name="Fang C."/>
            <person name="Song Y."/>
        </authorList>
    </citation>
    <scope>NUCLEOTIDE SEQUENCE [LARGE SCALE GENOMIC DNA]</scope>
    <source>
        <strain evidence="3 4">A-3-E</strain>
    </source>
</reference>
<feature type="chain" id="PRO_5007465475" evidence="2">
    <location>
        <begin position="28"/>
        <end position="134"/>
    </location>
</feature>
<dbReference type="EMBL" id="LNTU01000001">
    <property type="protein sequence ID" value="KXF78957.1"/>
    <property type="molecule type" value="Genomic_DNA"/>
</dbReference>
<proteinExistence type="predicted"/>
<dbReference type="Proteomes" id="UP000070107">
    <property type="component" value="Unassembled WGS sequence"/>
</dbReference>
<name>A0A135I0I1_9HYPH</name>
<sequence length="134" mass="13573">MRRMTIKMTALAAIAALPLGVAAHAQAQQTPSAQAPAAQTPAAPGQGEAQQPGSPGIKRVAIVDISELPQATQEQVNAAVAQTGDEDIKALRSSIDATPQLTAALKEKGVTSAQVIAANVDNDGTLTLVTKKAS</sequence>
<evidence type="ECO:0000313" key="4">
    <source>
        <dbReference type="Proteomes" id="UP000070107"/>
    </source>
</evidence>
<keyword evidence="2" id="KW-0732">Signal</keyword>
<evidence type="ECO:0000256" key="2">
    <source>
        <dbReference type="SAM" id="SignalP"/>
    </source>
</evidence>
<feature type="region of interest" description="Disordered" evidence="1">
    <location>
        <begin position="25"/>
        <end position="56"/>
    </location>
</feature>
<evidence type="ECO:0000256" key="1">
    <source>
        <dbReference type="SAM" id="MobiDB-lite"/>
    </source>
</evidence>
<gene>
    <name evidence="3" type="ORF">ATN84_04165</name>
</gene>
<accession>A0A135I0I1</accession>
<feature type="signal peptide" evidence="2">
    <location>
        <begin position="1"/>
        <end position="27"/>
    </location>
</feature>
<protein>
    <submittedName>
        <fullName evidence="3">Uncharacterized protein</fullName>
    </submittedName>
</protein>
<evidence type="ECO:0000313" key="3">
    <source>
        <dbReference type="EMBL" id="KXF78957.1"/>
    </source>
</evidence>
<dbReference type="AlphaFoldDB" id="A0A135I0I1"/>
<keyword evidence="4" id="KW-1185">Reference proteome</keyword>